<dbReference type="PROSITE" id="PS50943">
    <property type="entry name" value="HTH_CROC1"/>
    <property type="match status" value="1"/>
</dbReference>
<accession>A0A9X4AM16</accession>
<name>A0A9X4AM16_9BACI</name>
<gene>
    <name evidence="5" type="ORF">NC797_07545</name>
</gene>
<dbReference type="PANTHER" id="PTHR46797">
    <property type="entry name" value="HTH-TYPE TRANSCRIPTIONAL REGULATOR"/>
    <property type="match status" value="1"/>
</dbReference>
<keyword evidence="1" id="KW-0805">Transcription regulation</keyword>
<dbReference type="EMBL" id="JAMQKB010000005">
    <property type="protein sequence ID" value="MDC3424359.1"/>
    <property type="molecule type" value="Genomic_DNA"/>
</dbReference>
<dbReference type="RefSeq" id="WP_272436163.1">
    <property type="nucleotide sequence ID" value="NZ_JAMQKB010000005.1"/>
</dbReference>
<dbReference type="Gene3D" id="1.10.260.40">
    <property type="entry name" value="lambda repressor-like DNA-binding domains"/>
    <property type="match status" value="1"/>
</dbReference>
<evidence type="ECO:0000256" key="1">
    <source>
        <dbReference type="ARBA" id="ARBA00023015"/>
    </source>
</evidence>
<evidence type="ECO:0000259" key="4">
    <source>
        <dbReference type="PROSITE" id="PS50943"/>
    </source>
</evidence>
<dbReference type="GO" id="GO:0003700">
    <property type="term" value="F:DNA-binding transcription factor activity"/>
    <property type="evidence" value="ECO:0007669"/>
    <property type="project" value="TreeGrafter"/>
</dbReference>
<dbReference type="InterPro" id="IPR010982">
    <property type="entry name" value="Lambda_DNA-bd_dom_sf"/>
</dbReference>
<evidence type="ECO:0000256" key="2">
    <source>
        <dbReference type="ARBA" id="ARBA00023125"/>
    </source>
</evidence>
<protein>
    <submittedName>
        <fullName evidence="5">Helix-turn-helix transcriptional regulator</fullName>
    </submittedName>
</protein>
<keyword evidence="3" id="KW-0804">Transcription</keyword>
<dbReference type="GO" id="GO:0003677">
    <property type="term" value="F:DNA binding"/>
    <property type="evidence" value="ECO:0007669"/>
    <property type="project" value="UniProtKB-KW"/>
</dbReference>
<dbReference type="GO" id="GO:0005829">
    <property type="term" value="C:cytosol"/>
    <property type="evidence" value="ECO:0007669"/>
    <property type="project" value="TreeGrafter"/>
</dbReference>
<reference evidence="5" key="1">
    <citation type="submission" date="2022-06" db="EMBL/GenBank/DDBJ databases">
        <title>Aquibacillus sp. a new bacterium isolated from soil saline samples.</title>
        <authorList>
            <person name="Galisteo C."/>
            <person name="De La Haba R."/>
            <person name="Sanchez-Porro C."/>
            <person name="Ventosa A."/>
        </authorList>
    </citation>
    <scope>NUCLEOTIDE SEQUENCE</scope>
    <source>
        <strain evidence="5">3ASR75-11</strain>
    </source>
</reference>
<feature type="domain" description="HTH cro/C1-type" evidence="4">
    <location>
        <begin position="15"/>
        <end position="69"/>
    </location>
</feature>
<dbReference type="Proteomes" id="UP001145050">
    <property type="component" value="Unassembled WGS sequence"/>
</dbReference>
<evidence type="ECO:0000313" key="5">
    <source>
        <dbReference type="EMBL" id="MDC3424359.1"/>
    </source>
</evidence>
<dbReference type="AlphaFoldDB" id="A0A9X4AM16"/>
<keyword evidence="2" id="KW-0238">DNA-binding</keyword>
<keyword evidence="6" id="KW-1185">Reference proteome</keyword>
<dbReference type="SUPFAM" id="SSF47413">
    <property type="entry name" value="lambda repressor-like DNA-binding domains"/>
    <property type="match status" value="1"/>
</dbReference>
<dbReference type="InterPro" id="IPR001387">
    <property type="entry name" value="Cro/C1-type_HTH"/>
</dbReference>
<organism evidence="5 6">
    <name type="scientific">Terrihalobacillus insolitus</name>
    <dbReference type="NCBI Taxonomy" id="2950438"/>
    <lineage>
        <taxon>Bacteria</taxon>
        <taxon>Bacillati</taxon>
        <taxon>Bacillota</taxon>
        <taxon>Bacilli</taxon>
        <taxon>Bacillales</taxon>
        <taxon>Bacillaceae</taxon>
        <taxon>Terrihalobacillus</taxon>
    </lineage>
</organism>
<dbReference type="Pfam" id="PF01381">
    <property type="entry name" value="HTH_3"/>
    <property type="match status" value="1"/>
</dbReference>
<comment type="caution">
    <text evidence="5">The sequence shown here is derived from an EMBL/GenBank/DDBJ whole genome shotgun (WGS) entry which is preliminary data.</text>
</comment>
<dbReference type="InterPro" id="IPR050807">
    <property type="entry name" value="TransReg_Diox_bact_type"/>
</dbReference>
<dbReference type="SMART" id="SM00530">
    <property type="entry name" value="HTH_XRE"/>
    <property type="match status" value="1"/>
</dbReference>
<dbReference type="CDD" id="cd00093">
    <property type="entry name" value="HTH_XRE"/>
    <property type="match status" value="1"/>
</dbReference>
<evidence type="ECO:0000313" key="6">
    <source>
        <dbReference type="Proteomes" id="UP001145050"/>
    </source>
</evidence>
<sequence>MNEKFDVKITFGNNVKNTRLKQNISQEKLGDLTGLHRTYISEVERGRRNVSLENIYAISKALNVKMSELLDF</sequence>
<dbReference type="PANTHER" id="PTHR46797:SF23">
    <property type="entry name" value="HTH-TYPE TRANSCRIPTIONAL REGULATOR SUTR"/>
    <property type="match status" value="1"/>
</dbReference>
<proteinExistence type="predicted"/>
<evidence type="ECO:0000256" key="3">
    <source>
        <dbReference type="ARBA" id="ARBA00023163"/>
    </source>
</evidence>